<accession>A0A846MP63</accession>
<dbReference type="RefSeq" id="WP_166918613.1">
    <property type="nucleotide sequence ID" value="NZ_JAASRN010000001.1"/>
</dbReference>
<feature type="transmembrane region" description="Helical" evidence="1">
    <location>
        <begin position="112"/>
        <end position="132"/>
    </location>
</feature>
<dbReference type="Proteomes" id="UP000537126">
    <property type="component" value="Unassembled WGS sequence"/>
</dbReference>
<dbReference type="EMBL" id="JAASRN010000001">
    <property type="protein sequence ID" value="NIK73368.1"/>
    <property type="molecule type" value="Genomic_DNA"/>
</dbReference>
<dbReference type="AlphaFoldDB" id="A0A846MP63"/>
<keyword evidence="1" id="KW-0472">Membrane</keyword>
<evidence type="ECO:0000256" key="1">
    <source>
        <dbReference type="SAM" id="Phobius"/>
    </source>
</evidence>
<feature type="transmembrane region" description="Helical" evidence="1">
    <location>
        <begin position="38"/>
        <end position="56"/>
    </location>
</feature>
<proteinExistence type="predicted"/>
<evidence type="ECO:0000313" key="2">
    <source>
        <dbReference type="EMBL" id="NIK73368.1"/>
    </source>
</evidence>
<organism evidence="2 3">
    <name type="scientific">Thermonema lapsum</name>
    <dbReference type="NCBI Taxonomy" id="28195"/>
    <lineage>
        <taxon>Bacteria</taxon>
        <taxon>Pseudomonadati</taxon>
        <taxon>Bacteroidota</taxon>
        <taxon>Cytophagia</taxon>
        <taxon>Cytophagales</taxon>
        <taxon>Thermonemataceae</taxon>
        <taxon>Thermonema</taxon>
    </lineage>
</organism>
<sequence>MNAAHLHLVVNHLPIAGMFFGSLVLLTSLFLRKKEVAMTGLGLMILAAVLAVPALLTGEGAEEVVEKLPEVNHRLIHAHEEAAETAFWLVEIVGLFALFSFWWLLKKDNYPFYLLLANTLIALGALFMLAQVGNSGGKIRHPEIVYGVGCGFRVSDSWGTGMPTTHKSM</sequence>
<gene>
    <name evidence="2" type="ORF">FHS56_000854</name>
</gene>
<protein>
    <submittedName>
        <fullName evidence="2">Putative membrane protein</fullName>
    </submittedName>
</protein>
<keyword evidence="3" id="KW-1185">Reference proteome</keyword>
<reference evidence="2 3" key="1">
    <citation type="submission" date="2020-03" db="EMBL/GenBank/DDBJ databases">
        <title>Genomic Encyclopedia of Type Strains, Phase IV (KMG-IV): sequencing the most valuable type-strain genomes for metagenomic binning, comparative biology and taxonomic classification.</title>
        <authorList>
            <person name="Goeker M."/>
        </authorList>
    </citation>
    <scope>NUCLEOTIDE SEQUENCE [LARGE SCALE GENOMIC DNA]</scope>
    <source>
        <strain evidence="2 3">DSM 5718</strain>
    </source>
</reference>
<evidence type="ECO:0000313" key="3">
    <source>
        <dbReference type="Proteomes" id="UP000537126"/>
    </source>
</evidence>
<feature type="transmembrane region" description="Helical" evidence="1">
    <location>
        <begin position="12"/>
        <end position="31"/>
    </location>
</feature>
<keyword evidence="1" id="KW-0812">Transmembrane</keyword>
<keyword evidence="1" id="KW-1133">Transmembrane helix</keyword>
<feature type="transmembrane region" description="Helical" evidence="1">
    <location>
        <begin position="86"/>
        <end position="105"/>
    </location>
</feature>
<name>A0A846MP63_9BACT</name>
<comment type="caution">
    <text evidence="2">The sequence shown here is derived from an EMBL/GenBank/DDBJ whole genome shotgun (WGS) entry which is preliminary data.</text>
</comment>